<accession>A0A0B7MIV2</accession>
<organism evidence="1 2">
    <name type="scientific">Syntrophaceticus schinkii</name>
    <dbReference type="NCBI Taxonomy" id="499207"/>
    <lineage>
        <taxon>Bacteria</taxon>
        <taxon>Bacillati</taxon>
        <taxon>Bacillota</taxon>
        <taxon>Clostridia</taxon>
        <taxon>Thermoanaerobacterales</taxon>
        <taxon>Thermoanaerobacterales Family III. Incertae Sedis</taxon>
        <taxon>Syntrophaceticus</taxon>
    </lineage>
</organism>
<dbReference type="EMBL" id="CDRZ01000016">
    <property type="protein sequence ID" value="CEO87572.1"/>
    <property type="molecule type" value="Genomic_DNA"/>
</dbReference>
<dbReference type="AlphaFoldDB" id="A0A0B7MIV2"/>
<dbReference type="RefSeq" id="WP_044663917.1">
    <property type="nucleotide sequence ID" value="NZ_CDRZ01000016.1"/>
</dbReference>
<evidence type="ECO:0000313" key="2">
    <source>
        <dbReference type="Proteomes" id="UP000046155"/>
    </source>
</evidence>
<keyword evidence="2" id="KW-1185">Reference proteome</keyword>
<protein>
    <recommendedName>
        <fullName evidence="3">DNA binding HTH domain-containing protein</fullName>
    </recommendedName>
</protein>
<dbReference type="Proteomes" id="UP000046155">
    <property type="component" value="Unassembled WGS sequence"/>
</dbReference>
<evidence type="ECO:0000313" key="1">
    <source>
        <dbReference type="EMBL" id="CEO87572.1"/>
    </source>
</evidence>
<proteinExistence type="predicted"/>
<reference evidence="2" key="1">
    <citation type="submission" date="2015-01" db="EMBL/GenBank/DDBJ databases">
        <authorList>
            <person name="Manzoor Shahid"/>
            <person name="Zubair Saima"/>
        </authorList>
    </citation>
    <scope>NUCLEOTIDE SEQUENCE [LARGE SCALE GENOMIC DNA]</scope>
    <source>
        <strain evidence="2">Sp3</strain>
    </source>
</reference>
<evidence type="ECO:0008006" key="3">
    <source>
        <dbReference type="Google" id="ProtNLM"/>
    </source>
</evidence>
<sequence>MDIKAGFDLPGYLDSIKEVSNESTRKLIEKSLDASGGRYPQAAKWLKTTPRVLRYLYKEKK</sequence>
<name>A0A0B7MIV2_9FIRM</name>
<gene>
    <name evidence="1" type="ORF">SSCH_1120016</name>
</gene>